<evidence type="ECO:0000313" key="3">
    <source>
        <dbReference type="Proteomes" id="UP000317243"/>
    </source>
</evidence>
<dbReference type="RefSeq" id="WP_197441504.1">
    <property type="nucleotide sequence ID" value="NZ_SIHI01000051.1"/>
</dbReference>
<accession>A0A5C5VR42</accession>
<keyword evidence="3" id="KW-1185">Reference proteome</keyword>
<dbReference type="SUPFAM" id="SSF54909">
    <property type="entry name" value="Dimeric alpha+beta barrel"/>
    <property type="match status" value="1"/>
</dbReference>
<dbReference type="Proteomes" id="UP000317243">
    <property type="component" value="Unassembled WGS sequence"/>
</dbReference>
<reference evidence="2 3" key="1">
    <citation type="submission" date="2019-02" db="EMBL/GenBank/DDBJ databases">
        <title>Deep-cultivation of Planctomycetes and their phenomic and genomic characterization uncovers novel biology.</title>
        <authorList>
            <person name="Wiegand S."/>
            <person name="Jogler M."/>
            <person name="Boedeker C."/>
            <person name="Pinto D."/>
            <person name="Vollmers J."/>
            <person name="Rivas-Marin E."/>
            <person name="Kohn T."/>
            <person name="Peeters S.H."/>
            <person name="Heuer A."/>
            <person name="Rast P."/>
            <person name="Oberbeckmann S."/>
            <person name="Bunk B."/>
            <person name="Jeske O."/>
            <person name="Meyerdierks A."/>
            <person name="Storesund J.E."/>
            <person name="Kallscheuer N."/>
            <person name="Luecker S."/>
            <person name="Lage O.M."/>
            <person name="Pohl T."/>
            <person name="Merkel B.J."/>
            <person name="Hornburger P."/>
            <person name="Mueller R.-W."/>
            <person name="Bruemmer F."/>
            <person name="Labrenz M."/>
            <person name="Spormann A.M."/>
            <person name="Op Den Camp H."/>
            <person name="Overmann J."/>
            <person name="Amann R."/>
            <person name="Jetten M.S.M."/>
            <person name="Mascher T."/>
            <person name="Medema M.H."/>
            <person name="Devos D.P."/>
            <person name="Kaster A.-K."/>
            <person name="Ovreas L."/>
            <person name="Rohde M."/>
            <person name="Galperin M.Y."/>
            <person name="Jogler C."/>
        </authorList>
    </citation>
    <scope>NUCLEOTIDE SEQUENCE [LARGE SCALE GENOMIC DNA]</scope>
    <source>
        <strain evidence="2 3">KOR42</strain>
    </source>
</reference>
<dbReference type="Pfam" id="PF07110">
    <property type="entry name" value="EthD"/>
    <property type="match status" value="1"/>
</dbReference>
<name>A0A5C5VR42_9PLAN</name>
<organism evidence="2 3">
    <name type="scientific">Thalassoglobus neptunius</name>
    <dbReference type="NCBI Taxonomy" id="1938619"/>
    <lineage>
        <taxon>Bacteria</taxon>
        <taxon>Pseudomonadati</taxon>
        <taxon>Planctomycetota</taxon>
        <taxon>Planctomycetia</taxon>
        <taxon>Planctomycetales</taxon>
        <taxon>Planctomycetaceae</taxon>
        <taxon>Thalassoglobus</taxon>
    </lineage>
</organism>
<sequence length="124" mass="14441">MIKISYIMRRLPELSREEFQAYWSEKHPQAVPADAFQTLGVKRYVQVLPLDTAARDLVIGPRTGLVESFDGVAELWVESEEALLRDWSDEKAKEYLKIFFEDEKNFIDWTRSTILVSKENVVMA</sequence>
<evidence type="ECO:0000313" key="2">
    <source>
        <dbReference type="EMBL" id="TWT40610.1"/>
    </source>
</evidence>
<dbReference type="GO" id="GO:0016491">
    <property type="term" value="F:oxidoreductase activity"/>
    <property type="evidence" value="ECO:0007669"/>
    <property type="project" value="InterPro"/>
</dbReference>
<gene>
    <name evidence="2" type="ORF">KOR42_49170</name>
</gene>
<comment type="caution">
    <text evidence="2">The sequence shown here is derived from an EMBL/GenBank/DDBJ whole genome shotgun (WGS) entry which is preliminary data.</text>
</comment>
<proteinExistence type="predicted"/>
<feature type="domain" description="EthD" evidence="1">
    <location>
        <begin position="12"/>
        <end position="108"/>
    </location>
</feature>
<dbReference type="InterPro" id="IPR011008">
    <property type="entry name" value="Dimeric_a/b-barrel"/>
</dbReference>
<protein>
    <recommendedName>
        <fullName evidence="1">EthD domain-containing protein</fullName>
    </recommendedName>
</protein>
<evidence type="ECO:0000259" key="1">
    <source>
        <dbReference type="Pfam" id="PF07110"/>
    </source>
</evidence>
<dbReference type="EMBL" id="SIHI01000051">
    <property type="protein sequence ID" value="TWT40610.1"/>
    <property type="molecule type" value="Genomic_DNA"/>
</dbReference>
<dbReference type="AlphaFoldDB" id="A0A5C5VR42"/>
<dbReference type="Gene3D" id="3.30.70.100">
    <property type="match status" value="1"/>
</dbReference>
<dbReference type="InterPro" id="IPR009799">
    <property type="entry name" value="EthD_dom"/>
</dbReference>